<comment type="pathway">
    <text evidence="1 6">Cell wall biogenesis; peptidoglycan biosynthesis.</text>
</comment>
<dbReference type="GO" id="GO:0008360">
    <property type="term" value="P:regulation of cell shape"/>
    <property type="evidence" value="ECO:0007669"/>
    <property type="project" value="UniProtKB-UniRule"/>
</dbReference>
<organism evidence="8 9">
    <name type="scientific">Schaalia georgiae F0490</name>
    <dbReference type="NCBI Taxonomy" id="1125717"/>
    <lineage>
        <taxon>Bacteria</taxon>
        <taxon>Bacillati</taxon>
        <taxon>Actinomycetota</taxon>
        <taxon>Actinomycetes</taxon>
        <taxon>Actinomycetales</taxon>
        <taxon>Actinomycetaceae</taxon>
        <taxon>Schaalia</taxon>
    </lineage>
</organism>
<dbReference type="PROSITE" id="PS51257">
    <property type="entry name" value="PROKAR_LIPOPROTEIN"/>
    <property type="match status" value="1"/>
</dbReference>
<proteinExistence type="predicted"/>
<dbReference type="PANTHER" id="PTHR30582">
    <property type="entry name" value="L,D-TRANSPEPTIDASE"/>
    <property type="match status" value="1"/>
</dbReference>
<dbReference type="GO" id="GO:0071555">
    <property type="term" value="P:cell wall organization"/>
    <property type="evidence" value="ECO:0007669"/>
    <property type="project" value="UniProtKB-UniRule"/>
</dbReference>
<dbReference type="PANTHER" id="PTHR30582:SF2">
    <property type="entry name" value="L,D-TRANSPEPTIDASE YCIB-RELATED"/>
    <property type="match status" value="1"/>
</dbReference>
<evidence type="ECO:0000256" key="3">
    <source>
        <dbReference type="ARBA" id="ARBA00022960"/>
    </source>
</evidence>
<keyword evidence="3 6" id="KW-0133">Cell shape</keyword>
<dbReference type="PATRIC" id="fig|1125717.3.peg.1058"/>
<evidence type="ECO:0000313" key="8">
    <source>
        <dbReference type="EMBL" id="EJF45948.1"/>
    </source>
</evidence>
<name>J1HK71_9ACTO</name>
<dbReference type="Pfam" id="PF03734">
    <property type="entry name" value="YkuD"/>
    <property type="match status" value="1"/>
</dbReference>
<feature type="domain" description="L,D-TPase catalytic" evidence="7">
    <location>
        <begin position="358"/>
        <end position="480"/>
    </location>
</feature>
<dbReference type="InterPro" id="IPR022029">
    <property type="entry name" value="YoaR-like_PG-bd"/>
</dbReference>
<evidence type="ECO:0000313" key="9">
    <source>
        <dbReference type="Proteomes" id="UP000004578"/>
    </source>
</evidence>
<reference evidence="8 9" key="1">
    <citation type="submission" date="2012-05" db="EMBL/GenBank/DDBJ databases">
        <authorList>
            <person name="Harkins D.M."/>
            <person name="Madupu R."/>
            <person name="Durkin A.S."/>
            <person name="Torralba M."/>
            <person name="Methe B."/>
            <person name="Sutton G.G."/>
            <person name="Nelson K.E."/>
        </authorList>
    </citation>
    <scope>NUCLEOTIDE SEQUENCE [LARGE SCALE GENOMIC DNA]</scope>
    <source>
        <strain evidence="8 9">F0490</strain>
    </source>
</reference>
<keyword evidence="2" id="KW-0808">Transferase</keyword>
<dbReference type="Pfam" id="PF12229">
    <property type="entry name" value="PG_binding_4"/>
    <property type="match status" value="1"/>
</dbReference>
<gene>
    <name evidence="8" type="ORF">HMPREF1317_0954</name>
</gene>
<dbReference type="InterPro" id="IPR038063">
    <property type="entry name" value="Transpep_catalytic_dom"/>
</dbReference>
<evidence type="ECO:0000256" key="1">
    <source>
        <dbReference type="ARBA" id="ARBA00004752"/>
    </source>
</evidence>
<dbReference type="Gene3D" id="2.40.440.10">
    <property type="entry name" value="L,D-transpeptidase catalytic domain-like"/>
    <property type="match status" value="1"/>
</dbReference>
<accession>J1HK71</accession>
<evidence type="ECO:0000256" key="6">
    <source>
        <dbReference type="PROSITE-ProRule" id="PRU01373"/>
    </source>
</evidence>
<evidence type="ECO:0000256" key="2">
    <source>
        <dbReference type="ARBA" id="ARBA00022679"/>
    </source>
</evidence>
<dbReference type="Proteomes" id="UP000004578">
    <property type="component" value="Unassembled WGS sequence"/>
</dbReference>
<dbReference type="PROSITE" id="PS52029">
    <property type="entry name" value="LD_TPASE"/>
    <property type="match status" value="1"/>
</dbReference>
<evidence type="ECO:0000256" key="5">
    <source>
        <dbReference type="ARBA" id="ARBA00023316"/>
    </source>
</evidence>
<protein>
    <submittedName>
        <fullName evidence="8">L,D-transpeptidase catalytic domain protein</fullName>
    </submittedName>
</protein>
<comment type="caution">
    <text evidence="8">The sequence shown here is derived from an EMBL/GenBank/DDBJ whole genome shotgun (WGS) entry which is preliminary data.</text>
</comment>
<dbReference type="InterPro" id="IPR050979">
    <property type="entry name" value="LD-transpeptidase"/>
</dbReference>
<dbReference type="GO" id="GO:0018104">
    <property type="term" value="P:peptidoglycan-protein cross-linking"/>
    <property type="evidence" value="ECO:0007669"/>
    <property type="project" value="TreeGrafter"/>
</dbReference>
<dbReference type="SUPFAM" id="SSF141523">
    <property type="entry name" value="L,D-transpeptidase catalytic domain-like"/>
    <property type="match status" value="1"/>
</dbReference>
<dbReference type="CDD" id="cd16913">
    <property type="entry name" value="YkuD_like"/>
    <property type="match status" value="1"/>
</dbReference>
<dbReference type="InterPro" id="IPR005490">
    <property type="entry name" value="LD_TPept_cat_dom"/>
</dbReference>
<dbReference type="AlphaFoldDB" id="J1HK71"/>
<dbReference type="EMBL" id="AKFS01000160">
    <property type="protein sequence ID" value="EJF45948.1"/>
    <property type="molecule type" value="Genomic_DNA"/>
</dbReference>
<evidence type="ECO:0000256" key="4">
    <source>
        <dbReference type="ARBA" id="ARBA00022984"/>
    </source>
</evidence>
<dbReference type="GO" id="GO:0005576">
    <property type="term" value="C:extracellular region"/>
    <property type="evidence" value="ECO:0007669"/>
    <property type="project" value="TreeGrafter"/>
</dbReference>
<keyword evidence="9" id="KW-1185">Reference proteome</keyword>
<dbReference type="GO" id="GO:0016740">
    <property type="term" value="F:transferase activity"/>
    <property type="evidence" value="ECO:0007669"/>
    <property type="project" value="UniProtKB-KW"/>
</dbReference>
<evidence type="ECO:0000259" key="7">
    <source>
        <dbReference type="PROSITE" id="PS52029"/>
    </source>
</evidence>
<keyword evidence="4 6" id="KW-0573">Peptidoglycan synthesis</keyword>
<sequence>MMLGKLSARNKWAIGSLVAVVLVAAAACVVYAANYSSRALPHTSVAGTSVAGMTRAEVADLVRSRADAATVTITVEGQATTAPLTDAGVSVDAEATAKAAVPDSTSFMTKLRALFASTDIAPVTTTSDDSVAELTAKVNSTLTTEMKNAQVGASSDGTGFTVVPDQKGNGVDTDEVRAAVLSAAASLSSNSTDVSSKQMDPVVTTADAQRAADEASALIAQDVAIDDGIDTYRATQEDKVKWVEFLTKSDGSLEAPSLDKVKVADWVNKTAQESDVAPVNGVNNVDSEGKVLTVAREGKSGLKTNNTEQIIKDLMASLSDGKDYSGTFHYDDVAPSWDTKQVAEGTENLVYKAAEGEKWVDIDLSANTVTAYVGGKVAGGPFYMVPGAPGTPTVTGTFHVYLKYETQTMRGENADGSKYETEGVPWVTYFTGSYAMHGAPWRSSFGWSGYGGSHGCVNMPVDAAKFIYDWADMGSTVVVHY</sequence>
<keyword evidence="5 6" id="KW-0961">Cell wall biogenesis/degradation</keyword>
<feature type="active site" description="Nucleophile" evidence="6">
    <location>
        <position position="456"/>
    </location>
</feature>
<feature type="active site" description="Proton donor/acceptor" evidence="6">
    <location>
        <position position="437"/>
    </location>
</feature>
<dbReference type="GO" id="GO:0071972">
    <property type="term" value="F:peptidoglycan L,D-transpeptidase activity"/>
    <property type="evidence" value="ECO:0007669"/>
    <property type="project" value="TreeGrafter"/>
</dbReference>
<dbReference type="UniPathway" id="UPA00219"/>